<reference evidence="1 2" key="1">
    <citation type="submission" date="2024-02" db="EMBL/GenBank/DDBJ databases">
        <title>A draft genome for the cacao thread blight pathogen Marasmius crinis-equi.</title>
        <authorList>
            <person name="Cohen S.P."/>
            <person name="Baruah I.K."/>
            <person name="Amoako-Attah I."/>
            <person name="Bukari Y."/>
            <person name="Meinhardt L.W."/>
            <person name="Bailey B.A."/>
        </authorList>
    </citation>
    <scope>NUCLEOTIDE SEQUENCE [LARGE SCALE GENOMIC DNA]</scope>
    <source>
        <strain evidence="1 2">GH-76</strain>
    </source>
</reference>
<proteinExistence type="predicted"/>
<gene>
    <name evidence="1" type="ORF">V5O48_005167</name>
</gene>
<organism evidence="1 2">
    <name type="scientific">Marasmius crinis-equi</name>
    <dbReference type="NCBI Taxonomy" id="585013"/>
    <lineage>
        <taxon>Eukaryota</taxon>
        <taxon>Fungi</taxon>
        <taxon>Dikarya</taxon>
        <taxon>Basidiomycota</taxon>
        <taxon>Agaricomycotina</taxon>
        <taxon>Agaricomycetes</taxon>
        <taxon>Agaricomycetidae</taxon>
        <taxon>Agaricales</taxon>
        <taxon>Marasmiineae</taxon>
        <taxon>Marasmiaceae</taxon>
        <taxon>Marasmius</taxon>
    </lineage>
</organism>
<name>A0ABR3FN29_9AGAR</name>
<keyword evidence="2" id="KW-1185">Reference proteome</keyword>
<evidence type="ECO:0000313" key="2">
    <source>
        <dbReference type="Proteomes" id="UP001465976"/>
    </source>
</evidence>
<comment type="caution">
    <text evidence="1">The sequence shown here is derived from an EMBL/GenBank/DDBJ whole genome shotgun (WGS) entry which is preliminary data.</text>
</comment>
<accession>A0ABR3FN29</accession>
<sequence length="65" mass="7054">MSFSNSQGATFNSGQFDYIAGDGMSSFSNSDGSTFYDWQYNDIAGNQYNNTNHAGTQYNNNSAGN</sequence>
<dbReference type="EMBL" id="JBAHYK010000197">
    <property type="protein sequence ID" value="KAL0576797.1"/>
    <property type="molecule type" value="Genomic_DNA"/>
</dbReference>
<feature type="non-terminal residue" evidence="1">
    <location>
        <position position="65"/>
    </location>
</feature>
<evidence type="ECO:0000313" key="1">
    <source>
        <dbReference type="EMBL" id="KAL0576797.1"/>
    </source>
</evidence>
<protein>
    <submittedName>
        <fullName evidence="1">Uncharacterized protein</fullName>
    </submittedName>
</protein>
<dbReference type="Proteomes" id="UP001465976">
    <property type="component" value="Unassembled WGS sequence"/>
</dbReference>